<dbReference type="Proteomes" id="UP000070409">
    <property type="component" value="Unassembled WGS sequence"/>
</dbReference>
<comment type="caution">
    <text evidence="4">The sequence shown here is derived from an EMBL/GenBank/DDBJ whole genome shotgun (WGS) entry which is preliminary data.</text>
</comment>
<protein>
    <submittedName>
        <fullName evidence="4">Iron transporter</fullName>
    </submittedName>
</protein>
<dbReference type="InterPro" id="IPR050902">
    <property type="entry name" value="ABC_Transporter_SBP"/>
</dbReference>
<proteinExistence type="inferred from homology"/>
<keyword evidence="5" id="KW-1185">Reference proteome</keyword>
<evidence type="ECO:0000259" key="3">
    <source>
        <dbReference type="PROSITE" id="PS50983"/>
    </source>
</evidence>
<evidence type="ECO:0000256" key="1">
    <source>
        <dbReference type="ARBA" id="ARBA00008814"/>
    </source>
</evidence>
<evidence type="ECO:0000313" key="5">
    <source>
        <dbReference type="Proteomes" id="UP000070409"/>
    </source>
</evidence>
<dbReference type="PANTHER" id="PTHR30535">
    <property type="entry name" value="VITAMIN B12-BINDING PROTEIN"/>
    <property type="match status" value="1"/>
</dbReference>
<comment type="similarity">
    <text evidence="1">Belongs to the bacterial solute-binding protein 8 family.</text>
</comment>
<evidence type="ECO:0000256" key="2">
    <source>
        <dbReference type="SAM" id="SignalP"/>
    </source>
</evidence>
<keyword evidence="2" id="KW-0732">Signal</keyword>
<name>A0A137ZK32_9ACTN</name>
<feature type="chain" id="PRO_5045668566" evidence="2">
    <location>
        <begin position="24"/>
        <end position="333"/>
    </location>
</feature>
<organism evidence="4 5">
    <name type="scientific">Tsukamurella pseudospumae</name>
    <dbReference type="NCBI Taxonomy" id="239498"/>
    <lineage>
        <taxon>Bacteria</taxon>
        <taxon>Bacillati</taxon>
        <taxon>Actinomycetota</taxon>
        <taxon>Actinomycetes</taxon>
        <taxon>Mycobacteriales</taxon>
        <taxon>Tsukamurellaceae</taxon>
        <taxon>Tsukamurella</taxon>
    </lineage>
</organism>
<feature type="signal peptide" evidence="2">
    <location>
        <begin position="1"/>
        <end position="23"/>
    </location>
</feature>
<dbReference type="InterPro" id="IPR002491">
    <property type="entry name" value="ABC_transptr_periplasmic_BD"/>
</dbReference>
<reference evidence="4 5" key="1">
    <citation type="submission" date="2016-02" db="EMBL/GenBank/DDBJ databases">
        <authorList>
            <person name="Teng J.L."/>
            <person name="Tang Y."/>
            <person name="Huang Y."/>
            <person name="Guo F."/>
            <person name="Wei W."/>
            <person name="Chen J.H."/>
            <person name="Wong S.Y."/>
            <person name="Lau S.K."/>
            <person name="Woo P.C."/>
        </authorList>
    </citation>
    <scope>NUCLEOTIDE SEQUENCE [LARGE SCALE GENOMIC DNA]</scope>
    <source>
        <strain evidence="4 5">JCM 13375</strain>
    </source>
</reference>
<dbReference type="EMBL" id="LSRE01000012">
    <property type="protein sequence ID" value="KXO98540.1"/>
    <property type="molecule type" value="Genomic_DNA"/>
</dbReference>
<dbReference type="PANTHER" id="PTHR30535:SF7">
    <property type="entry name" value="IRON(III) DICITRATE-BINDING PROTEIN"/>
    <property type="match status" value="1"/>
</dbReference>
<gene>
    <name evidence="4" type="ORF">AXK61_02825</name>
</gene>
<dbReference type="PROSITE" id="PS50983">
    <property type="entry name" value="FE_B12_PBP"/>
    <property type="match status" value="1"/>
</dbReference>
<accession>A0A137ZK32</accession>
<dbReference type="Gene3D" id="3.40.50.1980">
    <property type="entry name" value="Nitrogenase molybdenum iron protein domain"/>
    <property type="match status" value="2"/>
</dbReference>
<dbReference type="RefSeq" id="WP_068745033.1">
    <property type="nucleotide sequence ID" value="NZ_LSRE01000012.1"/>
</dbReference>
<dbReference type="Pfam" id="PF01497">
    <property type="entry name" value="Peripla_BP_2"/>
    <property type="match status" value="1"/>
</dbReference>
<dbReference type="PROSITE" id="PS51257">
    <property type="entry name" value="PROKAR_LIPOPROTEIN"/>
    <property type="match status" value="1"/>
</dbReference>
<feature type="domain" description="Fe/B12 periplasmic-binding" evidence="3">
    <location>
        <begin position="50"/>
        <end position="333"/>
    </location>
</feature>
<sequence length="333" mass="35989">MHPRSLLAAAVAAGAVLSGAACGAHPADTAADVIDVTNCGVHQQYRSPTAAVPYDVSAIEKMFALGLTDRMKGIVLPKTVHGVIAKSPYRDEYAKVPILSDGVLAQEPLVAAKADWVFAGWQAGFSPARGVTPESLGKLRIDSYMQEETCYNYGDKPAARAANPMEDTYADLTNLGAIFRVQDRATKLVDGLRTRERTLQERADRKTVGPSVFVYDSGTAEPYTAGRRAAADRVVSLAGGRSVTHDLDGRWTTVGWESVVQAQPEVIVIVDYDKQPAQQKIDYLRQSSPIKDSPAVRENRIRVVDYAELVAGPRNLDAAQSLAEYLEQSGTAR</sequence>
<evidence type="ECO:0000313" key="4">
    <source>
        <dbReference type="EMBL" id="KXO98540.1"/>
    </source>
</evidence>
<dbReference type="SUPFAM" id="SSF53807">
    <property type="entry name" value="Helical backbone' metal receptor"/>
    <property type="match status" value="1"/>
</dbReference>